<comment type="similarity">
    <text evidence="1">Belongs to the GeBP family.</text>
</comment>
<name>A0AAF0U4G0_SOLVR</name>
<dbReference type="Proteomes" id="UP001234989">
    <property type="component" value="Chromosome 7"/>
</dbReference>
<dbReference type="InterPro" id="IPR053932">
    <property type="entry name" value="GeBP-like_DBD"/>
</dbReference>
<proteinExistence type="inferred from homology"/>
<evidence type="ECO:0000313" key="5">
    <source>
        <dbReference type="Proteomes" id="UP001234989"/>
    </source>
</evidence>
<dbReference type="AlphaFoldDB" id="A0AAF0U4G0"/>
<feature type="domain" description="Glabrous enhancer-binding protein-like DBD" evidence="3">
    <location>
        <begin position="29"/>
        <end position="77"/>
    </location>
</feature>
<feature type="region of interest" description="Disordered" evidence="2">
    <location>
        <begin position="189"/>
        <end position="213"/>
    </location>
</feature>
<reference evidence="4" key="1">
    <citation type="submission" date="2023-08" db="EMBL/GenBank/DDBJ databases">
        <title>A de novo genome assembly of Solanum verrucosum Schlechtendal, a Mexican diploid species geographically isolated from the other diploid A-genome species in potato relatives.</title>
        <authorList>
            <person name="Hosaka K."/>
        </authorList>
    </citation>
    <scope>NUCLEOTIDE SEQUENCE</scope>
    <source>
        <tissue evidence="4">Young leaves</tissue>
    </source>
</reference>
<evidence type="ECO:0000259" key="3">
    <source>
        <dbReference type="Pfam" id="PF04504"/>
    </source>
</evidence>
<dbReference type="EMBL" id="CP133618">
    <property type="protein sequence ID" value="WMV39073.1"/>
    <property type="molecule type" value="Genomic_DNA"/>
</dbReference>
<protein>
    <recommendedName>
        <fullName evidence="3">Glabrous enhancer-binding protein-like DBD domain-containing protein</fullName>
    </recommendedName>
</protein>
<accession>A0AAF0U4G0</accession>
<dbReference type="Pfam" id="PF04504">
    <property type="entry name" value="GeBP-like_DBD"/>
    <property type="match status" value="1"/>
</dbReference>
<sequence length="252" mass="27556">MIAKEEEKKNHLLLLVVYGAMTTNLLYSKVEVSKSQHGDKVMRLKKKFLTCVKDGEELVFTKGRDLLVFKHSKRIWGALGTSNGVKEIVTNSINGKAKNIVEVMKSFEPKKSGSESVSEAESGHSLPSFSSSDFTIKPRAVTKVVAPLKPTSKRLQETHKEKGKKKPKFAEEVDEEAFLRSSFPWSPGFGGGRTFGSGGGLREGGLGGGGGGGGGTDFLEEAIMVHSSQVLTVPRLLRKIYEDQHHLQQMHS</sequence>
<organism evidence="4 5">
    <name type="scientific">Solanum verrucosum</name>
    <dbReference type="NCBI Taxonomy" id="315347"/>
    <lineage>
        <taxon>Eukaryota</taxon>
        <taxon>Viridiplantae</taxon>
        <taxon>Streptophyta</taxon>
        <taxon>Embryophyta</taxon>
        <taxon>Tracheophyta</taxon>
        <taxon>Spermatophyta</taxon>
        <taxon>Magnoliopsida</taxon>
        <taxon>eudicotyledons</taxon>
        <taxon>Gunneridae</taxon>
        <taxon>Pentapetalae</taxon>
        <taxon>asterids</taxon>
        <taxon>lamiids</taxon>
        <taxon>Solanales</taxon>
        <taxon>Solanaceae</taxon>
        <taxon>Solanoideae</taxon>
        <taxon>Solaneae</taxon>
        <taxon>Solanum</taxon>
    </lineage>
</organism>
<gene>
    <name evidence="4" type="ORF">MTR67_032458</name>
</gene>
<evidence type="ECO:0000256" key="2">
    <source>
        <dbReference type="SAM" id="MobiDB-lite"/>
    </source>
</evidence>
<evidence type="ECO:0000313" key="4">
    <source>
        <dbReference type="EMBL" id="WMV39073.1"/>
    </source>
</evidence>
<feature type="region of interest" description="Disordered" evidence="2">
    <location>
        <begin position="152"/>
        <end position="171"/>
    </location>
</feature>
<evidence type="ECO:0000256" key="1">
    <source>
        <dbReference type="ARBA" id="ARBA00010820"/>
    </source>
</evidence>
<keyword evidence="5" id="KW-1185">Reference proteome</keyword>